<dbReference type="EMBL" id="VOOR01000026">
    <property type="protein sequence ID" value="TXB62627.1"/>
    <property type="molecule type" value="Genomic_DNA"/>
</dbReference>
<evidence type="ECO:0000256" key="3">
    <source>
        <dbReference type="ARBA" id="ARBA00023163"/>
    </source>
</evidence>
<keyword evidence="2" id="KW-0238">DNA-binding</keyword>
<dbReference type="AlphaFoldDB" id="A0A5C6RK99"/>
<dbReference type="Proteomes" id="UP000321580">
    <property type="component" value="Unassembled WGS sequence"/>
</dbReference>
<accession>A0A5C6RK99</accession>
<reference evidence="5 6" key="1">
    <citation type="submission" date="2019-08" db="EMBL/GenBank/DDBJ databases">
        <title>Genome of Phaeodactylibacter luteus.</title>
        <authorList>
            <person name="Bowman J.P."/>
        </authorList>
    </citation>
    <scope>NUCLEOTIDE SEQUENCE [LARGE SCALE GENOMIC DNA]</scope>
    <source>
        <strain evidence="5 6">KCTC 42180</strain>
    </source>
</reference>
<dbReference type="PANTHER" id="PTHR43280">
    <property type="entry name" value="ARAC-FAMILY TRANSCRIPTIONAL REGULATOR"/>
    <property type="match status" value="1"/>
</dbReference>
<evidence type="ECO:0000256" key="2">
    <source>
        <dbReference type="ARBA" id="ARBA00023125"/>
    </source>
</evidence>
<comment type="caution">
    <text evidence="5">The sequence shown here is derived from an EMBL/GenBank/DDBJ whole genome shotgun (WGS) entry which is preliminary data.</text>
</comment>
<feature type="domain" description="HTH araC/xylS-type" evidence="4">
    <location>
        <begin position="197"/>
        <end position="295"/>
    </location>
</feature>
<dbReference type="SMART" id="SM00342">
    <property type="entry name" value="HTH_ARAC"/>
    <property type="match status" value="1"/>
</dbReference>
<dbReference type="OrthoDB" id="2585681at2"/>
<protein>
    <submittedName>
        <fullName evidence="5">Helix-turn-helix domain-containing protein</fullName>
    </submittedName>
</protein>
<dbReference type="SUPFAM" id="SSF46689">
    <property type="entry name" value="Homeodomain-like"/>
    <property type="match status" value="1"/>
</dbReference>
<evidence type="ECO:0000313" key="6">
    <source>
        <dbReference type="Proteomes" id="UP000321580"/>
    </source>
</evidence>
<keyword evidence="3" id="KW-0804">Transcription</keyword>
<name>A0A5C6RK99_9BACT</name>
<sequence>MPYMQSLRTLNIEELRCNAFAQDGQQFDMCRLEDFLQESAMGSHVHRHNYYMLMYVCRGQGQQLIDFAHHDVLPGRFFLMYPGQVHAWGSHDGLEGHLIFFTPAFFTERYNNNNLREFPFFNTSHFLPYIDLSAPQAASFGYLLEAMLKEYHAKEEDYLKTLRSFLNILLYQCKRFYFERAQASLPANDRTAVLIVRRFEQLIEEQFREKRLVRDYAQLLLLTPNYLNAICSRVVGKSAGELIRERVMLEAKRLLLHDGRTVAEIGASLNFDDNSYFGRFFKKYEGLSPEQFRKSIHQNHSG</sequence>
<evidence type="ECO:0000259" key="4">
    <source>
        <dbReference type="PROSITE" id="PS01124"/>
    </source>
</evidence>
<dbReference type="GO" id="GO:0043565">
    <property type="term" value="F:sequence-specific DNA binding"/>
    <property type="evidence" value="ECO:0007669"/>
    <property type="project" value="InterPro"/>
</dbReference>
<keyword evidence="6" id="KW-1185">Reference proteome</keyword>
<dbReference type="InterPro" id="IPR037923">
    <property type="entry name" value="HTH-like"/>
</dbReference>
<dbReference type="SUPFAM" id="SSF51215">
    <property type="entry name" value="Regulatory protein AraC"/>
    <property type="match status" value="1"/>
</dbReference>
<evidence type="ECO:0000256" key="1">
    <source>
        <dbReference type="ARBA" id="ARBA00023015"/>
    </source>
</evidence>
<dbReference type="Pfam" id="PF02311">
    <property type="entry name" value="AraC_binding"/>
    <property type="match status" value="1"/>
</dbReference>
<dbReference type="PANTHER" id="PTHR43280:SF32">
    <property type="entry name" value="TRANSCRIPTIONAL REGULATORY PROTEIN"/>
    <property type="match status" value="1"/>
</dbReference>
<dbReference type="Pfam" id="PF12833">
    <property type="entry name" value="HTH_18"/>
    <property type="match status" value="1"/>
</dbReference>
<organism evidence="5 6">
    <name type="scientific">Phaeodactylibacter luteus</name>
    <dbReference type="NCBI Taxonomy" id="1564516"/>
    <lineage>
        <taxon>Bacteria</taxon>
        <taxon>Pseudomonadati</taxon>
        <taxon>Bacteroidota</taxon>
        <taxon>Saprospiria</taxon>
        <taxon>Saprospirales</taxon>
        <taxon>Haliscomenobacteraceae</taxon>
        <taxon>Phaeodactylibacter</taxon>
    </lineage>
</organism>
<dbReference type="Gene3D" id="1.10.10.60">
    <property type="entry name" value="Homeodomain-like"/>
    <property type="match status" value="1"/>
</dbReference>
<dbReference type="Gene3D" id="2.60.120.10">
    <property type="entry name" value="Jelly Rolls"/>
    <property type="match status" value="1"/>
</dbReference>
<dbReference type="PROSITE" id="PS01124">
    <property type="entry name" value="HTH_ARAC_FAMILY_2"/>
    <property type="match status" value="1"/>
</dbReference>
<gene>
    <name evidence="5" type="ORF">FRY97_12860</name>
</gene>
<dbReference type="InterPro" id="IPR018060">
    <property type="entry name" value="HTH_AraC"/>
</dbReference>
<dbReference type="InterPro" id="IPR009057">
    <property type="entry name" value="Homeodomain-like_sf"/>
</dbReference>
<dbReference type="InterPro" id="IPR014710">
    <property type="entry name" value="RmlC-like_jellyroll"/>
</dbReference>
<keyword evidence="1" id="KW-0805">Transcription regulation</keyword>
<dbReference type="InterPro" id="IPR003313">
    <property type="entry name" value="AraC-bd"/>
</dbReference>
<dbReference type="GO" id="GO:0003700">
    <property type="term" value="F:DNA-binding transcription factor activity"/>
    <property type="evidence" value="ECO:0007669"/>
    <property type="project" value="InterPro"/>
</dbReference>
<proteinExistence type="predicted"/>
<evidence type="ECO:0000313" key="5">
    <source>
        <dbReference type="EMBL" id="TXB62627.1"/>
    </source>
</evidence>